<gene>
    <name evidence="4" type="ORF">KFL_001290040</name>
</gene>
<dbReference type="PROSITE" id="PS00455">
    <property type="entry name" value="AMP_BINDING"/>
    <property type="match status" value="1"/>
</dbReference>
<dbReference type="InterPro" id="IPR000873">
    <property type="entry name" value="AMP-dep_synth/lig_dom"/>
</dbReference>
<evidence type="ECO:0000256" key="2">
    <source>
        <dbReference type="ARBA" id="ARBA00022840"/>
    </source>
</evidence>
<dbReference type="PANTHER" id="PTHR43272:SF33">
    <property type="entry name" value="AMP-BINDING DOMAIN-CONTAINING PROTEIN-RELATED"/>
    <property type="match status" value="1"/>
</dbReference>
<dbReference type="Pfam" id="PF00501">
    <property type="entry name" value="AMP-binding"/>
    <property type="match status" value="1"/>
</dbReference>
<dbReference type="InterPro" id="IPR042099">
    <property type="entry name" value="ANL_N_sf"/>
</dbReference>
<dbReference type="Proteomes" id="UP000054558">
    <property type="component" value="Unassembled WGS sequence"/>
</dbReference>
<keyword evidence="1" id="KW-0547">Nucleotide-binding</keyword>
<evidence type="ECO:0000313" key="4">
    <source>
        <dbReference type="EMBL" id="GAQ82914.1"/>
    </source>
</evidence>
<feature type="domain" description="AMP-dependent synthetase/ligase" evidence="3">
    <location>
        <begin position="224"/>
        <end position="651"/>
    </location>
</feature>
<name>A0A1Y1HWA1_KLENI</name>
<accession>A0A1Y1HWA1</accession>
<dbReference type="InterPro" id="IPR020845">
    <property type="entry name" value="AMP-binding_CS"/>
</dbReference>
<dbReference type="GO" id="GO:0004467">
    <property type="term" value="F:long-chain fatty acid-CoA ligase activity"/>
    <property type="evidence" value="ECO:0000318"/>
    <property type="project" value="GO_Central"/>
</dbReference>
<dbReference type="GO" id="GO:0005783">
    <property type="term" value="C:endoplasmic reticulum"/>
    <property type="evidence" value="ECO:0000318"/>
    <property type="project" value="GO_Central"/>
</dbReference>
<dbReference type="GO" id="GO:0016020">
    <property type="term" value="C:membrane"/>
    <property type="evidence" value="ECO:0000318"/>
    <property type="project" value="GO_Central"/>
</dbReference>
<keyword evidence="2" id="KW-0067">ATP-binding</keyword>
<dbReference type="SUPFAM" id="SSF56801">
    <property type="entry name" value="Acetyl-CoA synthetase-like"/>
    <property type="match status" value="1"/>
</dbReference>
<proteinExistence type="predicted"/>
<evidence type="ECO:0000259" key="3">
    <source>
        <dbReference type="Pfam" id="PF00501"/>
    </source>
</evidence>
<keyword evidence="5" id="KW-1185">Reference proteome</keyword>
<sequence>MAAKQQILDHVHALDHITDEHARARRQRRLKFAKIQIGGFTLDFGAPLFRDQSIDAPISQTEIVEVPEEAPLAATIVRQENVKGRQTKKKLGVRKAVGIGLWSAAAVSLFQHSALRAAECLTGNGDAVLASDAVILALAFETCPFQNVRNLGGSRNTAIGALLAAAAIGAVSAHARKKRLKKVANQSVRQGQDPIWRSALCPDGQLVATAVPSVDTLYDNFFNYAARKHAQEPCLGRRTADGYSWTSYKDVAEEASAFGRGLRALGLQPKSKLGIYSVNKVEWIVAELGAYAHSIIVVALYSTLGEDAVAYVVDHSEMTIALASMQALASLLGVLPRVEKLHTIIYLDTEPGDTPTDAQRKTAKDAGVELVAYSAVLDKGRASSLPDVPPAAKDTATIMYTSGTTGNPKGVILSHAAVNANAASAELVQVQQGFPIKAGDRYLCYLPLAHIFERVMVTVMLRYGAAVGVFGGKVDALLDDMAALKPTILAGVPRVFNRVHDKVLSKLASGGKVKKALFQAAMAETSRVRAAGGDPATVPLWNKLVFSKIKAALGGECRLIVSGGAPLSKSTQEFLSNAFGAPAIQGYGLTETCAGGAIAIASDPSGGHVGPPSPSLELKLEDVPEMGYTAGGDVPQGEIVLRGYSIMDGYYKEATMTAEVLDADGWFHTGDIGQINPNGTLNIIDRKKNIFKLAQGEYVAAEKLEIQYQASRFVSQIFVYGDSLQSTLVAVVVPDVGALREWAKTSQPALADAPDEKLAASAEAEKAVLADLKVVAKGPPALKGFEVIRAVHLDPEPFSVDNDLLTPTFKSKRPQLKKKYGDIIEKLYAGMASR</sequence>
<dbReference type="OMA" id="IWHSYER"/>
<dbReference type="AlphaFoldDB" id="A0A1Y1HWA1"/>
<dbReference type="OrthoDB" id="1700726at2759"/>
<dbReference type="PANTHER" id="PTHR43272">
    <property type="entry name" value="LONG-CHAIN-FATTY-ACID--COA LIGASE"/>
    <property type="match status" value="1"/>
</dbReference>
<reference evidence="4 5" key="1">
    <citation type="journal article" date="2014" name="Nat. Commun.">
        <title>Klebsormidium flaccidum genome reveals primary factors for plant terrestrial adaptation.</title>
        <authorList>
            <person name="Hori K."/>
            <person name="Maruyama F."/>
            <person name="Fujisawa T."/>
            <person name="Togashi T."/>
            <person name="Yamamoto N."/>
            <person name="Seo M."/>
            <person name="Sato S."/>
            <person name="Yamada T."/>
            <person name="Mori H."/>
            <person name="Tajima N."/>
            <person name="Moriyama T."/>
            <person name="Ikeuchi M."/>
            <person name="Watanabe M."/>
            <person name="Wada H."/>
            <person name="Kobayashi K."/>
            <person name="Saito M."/>
            <person name="Masuda T."/>
            <person name="Sasaki-Sekimoto Y."/>
            <person name="Mashiguchi K."/>
            <person name="Awai K."/>
            <person name="Shimojima M."/>
            <person name="Masuda S."/>
            <person name="Iwai M."/>
            <person name="Nobusawa T."/>
            <person name="Narise T."/>
            <person name="Kondo S."/>
            <person name="Saito H."/>
            <person name="Sato R."/>
            <person name="Murakawa M."/>
            <person name="Ihara Y."/>
            <person name="Oshima-Yamada Y."/>
            <person name="Ohtaka K."/>
            <person name="Satoh M."/>
            <person name="Sonobe K."/>
            <person name="Ishii M."/>
            <person name="Ohtani R."/>
            <person name="Kanamori-Sato M."/>
            <person name="Honoki R."/>
            <person name="Miyazaki D."/>
            <person name="Mochizuki H."/>
            <person name="Umetsu J."/>
            <person name="Higashi K."/>
            <person name="Shibata D."/>
            <person name="Kamiya Y."/>
            <person name="Sato N."/>
            <person name="Nakamura Y."/>
            <person name="Tabata S."/>
            <person name="Ida S."/>
            <person name="Kurokawa K."/>
            <person name="Ohta H."/>
        </authorList>
    </citation>
    <scope>NUCLEOTIDE SEQUENCE [LARGE SCALE GENOMIC DNA]</scope>
    <source>
        <strain evidence="4 5">NIES-2285</strain>
    </source>
</reference>
<dbReference type="STRING" id="105231.A0A1Y1HWA1"/>
<dbReference type="GO" id="GO:0005524">
    <property type="term" value="F:ATP binding"/>
    <property type="evidence" value="ECO:0007669"/>
    <property type="project" value="UniProtKB-KW"/>
</dbReference>
<organism evidence="4 5">
    <name type="scientific">Klebsormidium nitens</name>
    <name type="common">Green alga</name>
    <name type="synonym">Ulothrix nitens</name>
    <dbReference type="NCBI Taxonomy" id="105231"/>
    <lineage>
        <taxon>Eukaryota</taxon>
        <taxon>Viridiplantae</taxon>
        <taxon>Streptophyta</taxon>
        <taxon>Klebsormidiophyceae</taxon>
        <taxon>Klebsormidiales</taxon>
        <taxon>Klebsormidiaceae</taxon>
        <taxon>Klebsormidium</taxon>
    </lineage>
</organism>
<dbReference type="EMBL" id="DF237078">
    <property type="protein sequence ID" value="GAQ82914.1"/>
    <property type="molecule type" value="Genomic_DNA"/>
</dbReference>
<dbReference type="Gene3D" id="3.40.50.12780">
    <property type="entry name" value="N-terminal domain of ligase-like"/>
    <property type="match status" value="1"/>
</dbReference>
<protein>
    <submittedName>
        <fullName evidence="4">Long-Chain Acyl-CoA Synthetase</fullName>
    </submittedName>
</protein>
<evidence type="ECO:0000256" key="1">
    <source>
        <dbReference type="ARBA" id="ARBA00022741"/>
    </source>
</evidence>
<evidence type="ECO:0000313" key="5">
    <source>
        <dbReference type="Proteomes" id="UP000054558"/>
    </source>
</evidence>